<dbReference type="AlphaFoldDB" id="A0A8T1U7K5"/>
<dbReference type="VEuPathDB" id="FungiDB:PC110_g11633"/>
<comment type="caution">
    <text evidence="1">The sequence shown here is derived from an EMBL/GenBank/DDBJ whole genome shotgun (WGS) entry which is preliminary data.</text>
</comment>
<dbReference type="PANTHER" id="PTHR13510">
    <property type="entry name" value="FYVE-FINGER-CONTAINING RAB5 EFFECTOR PROTEIN RABENOSYN-5-RELATED"/>
    <property type="match status" value="1"/>
</dbReference>
<dbReference type="Proteomes" id="UP000688947">
    <property type="component" value="Unassembled WGS sequence"/>
</dbReference>
<evidence type="ECO:0000313" key="1">
    <source>
        <dbReference type="EMBL" id="KAG6953661.1"/>
    </source>
</evidence>
<proteinExistence type="predicted"/>
<dbReference type="VEuPathDB" id="FungiDB:PC110_g11630"/>
<dbReference type="InterPro" id="IPR052727">
    <property type="entry name" value="Rab4/Rab5_effector"/>
</dbReference>
<dbReference type="PANTHER" id="PTHR13510:SF44">
    <property type="entry name" value="RABENOSYN-5"/>
    <property type="match status" value="1"/>
</dbReference>
<evidence type="ECO:0008006" key="3">
    <source>
        <dbReference type="Google" id="ProtNLM"/>
    </source>
</evidence>
<accession>A0A8T1U7K5</accession>
<evidence type="ECO:0000313" key="2">
    <source>
        <dbReference type="Proteomes" id="UP000688947"/>
    </source>
</evidence>
<name>A0A8T1U7K5_9STRA</name>
<sequence>MMKDGFTITPFPDLRVSNTERQEMIDLVDNYVEDYIDKYKNFVVNDKCKLYVQLKFLVDILTLGCQWGCNAVFYITKGNGAAFVTMRTAPLFSLYCTERFSVKAYPDLQVSEEEREQLIDLVNEFVKGHFQEYEDFVVVTKSQVDENRWKHVKSKDNQHVAAAKKDLPVVLSVGTLVGDVDDVMFGVVNPTLDVMRIKASYVHDLDSAAVLCSVVEPSVEEPFRSLVIKWMTIDLPLQSTSLVKSRDFVYIEATGIVHFASGERVGYHLLHSIDFPQTKPLPNMIRGNLSVFGFFRQLEQNAIDIYASGTVVPGGKIARFLSIQVAAEALLSATNYVYCGQMKKLSWMLQHRHSSFERQDQLHRETCVVCERKVTKGIRGFIGAIRKRISFIALDDQLIRRKIAFCTKCVSEATKWDAKEAARDQATGYRAYKAFSTSSQSDTRTPVEHFGLASSFDSEVCCTPWGQLATCVDGTQLRRMTKDRFTVNPYPNLQVSEAERKQLIDLVDEFVADHFQEYEDFVVVDKRQVDEQRWKPFKTKDNLHVYSQRRRKEDVSKAIPENESSDAATPLKDMPVVLRVGTLVGDLDDLMFGVVNPTLDVMRVKASYVHDLDAASILCPIIEPNNEEPFRSLIIKWMTIDAPLQSTSLVKMRDFVYIEATGVVHFANGDRVGYHLIHSIEFPQTKPRPNVVRANLSYFGFFRQLEHNVIDAFGSSTVAPGGDVMRFISLRVTTEALLSANNLVYCGQMKKLSWMLQRQHAREHQSQRNENCVMCSKKPTSGLLRGIGKSTCKLCYGCVCSSCKIRRRICFITLDGKLTQRKMSFCSRCISKATMCSAMEAARDQATGYKAYKAFSTSSMSDTASGDEMF</sequence>
<gene>
    <name evidence="1" type="ORF">JG687_00012272</name>
</gene>
<protein>
    <recommendedName>
        <fullName evidence="3">START-like domain</fullName>
    </recommendedName>
</protein>
<dbReference type="VEuPathDB" id="FungiDB:PC110_g11632"/>
<dbReference type="EMBL" id="JAENGZ010000808">
    <property type="protein sequence ID" value="KAG6953661.1"/>
    <property type="molecule type" value="Genomic_DNA"/>
</dbReference>
<organism evidence="1 2">
    <name type="scientific">Phytophthora cactorum</name>
    <dbReference type="NCBI Taxonomy" id="29920"/>
    <lineage>
        <taxon>Eukaryota</taxon>
        <taxon>Sar</taxon>
        <taxon>Stramenopiles</taxon>
        <taxon>Oomycota</taxon>
        <taxon>Peronosporomycetes</taxon>
        <taxon>Peronosporales</taxon>
        <taxon>Peronosporaceae</taxon>
        <taxon>Phytophthora</taxon>
    </lineage>
</organism>
<reference evidence="1" key="1">
    <citation type="submission" date="2021-01" db="EMBL/GenBank/DDBJ databases">
        <title>Phytophthora aleatoria, a newly-described species from Pinus radiata is distinct from Phytophthora cactorum isolates based on comparative genomics.</title>
        <authorList>
            <person name="Mcdougal R."/>
            <person name="Panda P."/>
            <person name="Williams N."/>
            <person name="Studholme D.J."/>
        </authorList>
    </citation>
    <scope>NUCLEOTIDE SEQUENCE</scope>
    <source>
        <strain evidence="1">NZFS 3830</strain>
    </source>
</reference>
<dbReference type="OrthoDB" id="109627at2759"/>